<dbReference type="Proteomes" id="UP000223913">
    <property type="component" value="Unassembled WGS sequence"/>
</dbReference>
<evidence type="ECO:0000256" key="1">
    <source>
        <dbReference type="ARBA" id="ARBA00022553"/>
    </source>
</evidence>
<feature type="modified residue" description="4-aspartylphosphate" evidence="5">
    <location>
        <position position="54"/>
    </location>
</feature>
<dbReference type="InterPro" id="IPR011006">
    <property type="entry name" value="CheY-like_superfamily"/>
</dbReference>
<dbReference type="AlphaFoldDB" id="A0A2D0MXH5"/>
<dbReference type="SUPFAM" id="SSF46894">
    <property type="entry name" value="C-terminal effector domain of the bipartite response regulators"/>
    <property type="match status" value="1"/>
</dbReference>
<name>A0A2D0MXH5_FLAN2</name>
<keyword evidence="3 8" id="KW-0238">DNA-binding</keyword>
<dbReference type="InterPro" id="IPR000792">
    <property type="entry name" value="Tscrpt_reg_LuxR_C"/>
</dbReference>
<keyword evidence="9" id="KW-1185">Reference proteome</keyword>
<dbReference type="GO" id="GO:0000160">
    <property type="term" value="P:phosphorelay signal transduction system"/>
    <property type="evidence" value="ECO:0007669"/>
    <property type="project" value="InterPro"/>
</dbReference>
<dbReference type="GO" id="GO:0003677">
    <property type="term" value="F:DNA binding"/>
    <property type="evidence" value="ECO:0007669"/>
    <property type="project" value="UniProtKB-KW"/>
</dbReference>
<dbReference type="Pfam" id="PF00196">
    <property type="entry name" value="GerE"/>
    <property type="match status" value="1"/>
</dbReference>
<feature type="domain" description="Response regulatory" evidence="7">
    <location>
        <begin position="3"/>
        <end position="119"/>
    </location>
</feature>
<dbReference type="PROSITE" id="PS50043">
    <property type="entry name" value="HTH_LUXR_2"/>
    <property type="match status" value="1"/>
</dbReference>
<evidence type="ECO:0000256" key="3">
    <source>
        <dbReference type="ARBA" id="ARBA00023125"/>
    </source>
</evidence>
<dbReference type="SMART" id="SM00448">
    <property type="entry name" value="REC"/>
    <property type="match status" value="1"/>
</dbReference>
<evidence type="ECO:0000313" key="8">
    <source>
        <dbReference type="EMBL" id="PHN00907.1"/>
    </source>
</evidence>
<dbReference type="PANTHER" id="PTHR43214">
    <property type="entry name" value="TWO-COMPONENT RESPONSE REGULATOR"/>
    <property type="match status" value="1"/>
</dbReference>
<evidence type="ECO:0000313" key="9">
    <source>
        <dbReference type="Proteomes" id="UP000223913"/>
    </source>
</evidence>
<proteinExistence type="predicted"/>
<dbReference type="SMART" id="SM00421">
    <property type="entry name" value="HTH_LUXR"/>
    <property type="match status" value="1"/>
</dbReference>
<protein>
    <submittedName>
        <fullName evidence="8">DNA-binding response regulator</fullName>
    </submittedName>
</protein>
<dbReference type="EMBL" id="PDUD01000070">
    <property type="protein sequence ID" value="PHN00907.1"/>
    <property type="molecule type" value="Genomic_DNA"/>
</dbReference>
<dbReference type="CDD" id="cd17535">
    <property type="entry name" value="REC_NarL-like"/>
    <property type="match status" value="1"/>
</dbReference>
<dbReference type="SUPFAM" id="SSF52172">
    <property type="entry name" value="CheY-like"/>
    <property type="match status" value="1"/>
</dbReference>
<accession>A0A2D0MXH5</accession>
<evidence type="ECO:0000256" key="2">
    <source>
        <dbReference type="ARBA" id="ARBA00023015"/>
    </source>
</evidence>
<evidence type="ECO:0000259" key="6">
    <source>
        <dbReference type="PROSITE" id="PS50043"/>
    </source>
</evidence>
<dbReference type="Gene3D" id="3.40.50.2300">
    <property type="match status" value="1"/>
</dbReference>
<dbReference type="PROSITE" id="PS50110">
    <property type="entry name" value="RESPONSE_REGULATORY"/>
    <property type="match status" value="1"/>
</dbReference>
<dbReference type="RefSeq" id="WP_099155704.1">
    <property type="nucleotide sequence ID" value="NZ_PDUD01000070.1"/>
</dbReference>
<keyword evidence="4" id="KW-0804">Transcription</keyword>
<dbReference type="PRINTS" id="PR00038">
    <property type="entry name" value="HTHLUXR"/>
</dbReference>
<evidence type="ECO:0000256" key="5">
    <source>
        <dbReference type="PROSITE-ProRule" id="PRU00169"/>
    </source>
</evidence>
<organism evidence="8 9">
    <name type="scientific">Flavilitoribacter nigricans (strain ATCC 23147 / DSM 23189 / NBRC 102662 / NCIMB 1420 / SS-2)</name>
    <name type="common">Lewinella nigricans</name>
    <dbReference type="NCBI Taxonomy" id="1122177"/>
    <lineage>
        <taxon>Bacteria</taxon>
        <taxon>Pseudomonadati</taxon>
        <taxon>Bacteroidota</taxon>
        <taxon>Saprospiria</taxon>
        <taxon>Saprospirales</taxon>
        <taxon>Lewinellaceae</taxon>
        <taxon>Flavilitoribacter</taxon>
    </lineage>
</organism>
<dbReference type="OrthoDB" id="9797341at2"/>
<dbReference type="Pfam" id="PF00072">
    <property type="entry name" value="Response_reg"/>
    <property type="match status" value="1"/>
</dbReference>
<comment type="caution">
    <text evidence="8">The sequence shown here is derived from an EMBL/GenBank/DDBJ whole genome shotgun (WGS) entry which is preliminary data.</text>
</comment>
<sequence length="214" mass="24128">MIKVITVDDHKIFRDGIASLLENDPEIEVVGEAENENQLLELMAKQPADVILMDIHLKDSNGINITIRIKSEMPDVKILAFSMHNQVEYVVKMLEAGASGYLLKDAGKEEMVRAIRVVASGNTYYSNEISNVILQALNRKNEPEVKRNNVLTKREVEVLKLIASEYSNSEIASQLHISVRTVDTHRRNLLEKLNVKNTAGLVKYAMKENILDSE</sequence>
<keyword evidence="2" id="KW-0805">Transcription regulation</keyword>
<evidence type="ECO:0000256" key="4">
    <source>
        <dbReference type="ARBA" id="ARBA00023163"/>
    </source>
</evidence>
<evidence type="ECO:0000259" key="7">
    <source>
        <dbReference type="PROSITE" id="PS50110"/>
    </source>
</evidence>
<gene>
    <name evidence="8" type="ORF">CRP01_39910</name>
</gene>
<dbReference type="InterPro" id="IPR039420">
    <property type="entry name" value="WalR-like"/>
</dbReference>
<feature type="domain" description="HTH luxR-type" evidence="6">
    <location>
        <begin position="144"/>
        <end position="209"/>
    </location>
</feature>
<dbReference type="GO" id="GO:0006355">
    <property type="term" value="P:regulation of DNA-templated transcription"/>
    <property type="evidence" value="ECO:0007669"/>
    <property type="project" value="InterPro"/>
</dbReference>
<keyword evidence="1 5" id="KW-0597">Phosphoprotein</keyword>
<dbReference type="PANTHER" id="PTHR43214:SF41">
    <property type="entry name" value="NITRATE_NITRITE RESPONSE REGULATOR PROTEIN NARP"/>
    <property type="match status" value="1"/>
</dbReference>
<dbReference type="InterPro" id="IPR058245">
    <property type="entry name" value="NreC/VraR/RcsB-like_REC"/>
</dbReference>
<dbReference type="InterPro" id="IPR016032">
    <property type="entry name" value="Sig_transdc_resp-reg_C-effctor"/>
</dbReference>
<reference evidence="8 9" key="1">
    <citation type="submission" date="2017-10" db="EMBL/GenBank/DDBJ databases">
        <title>The draft genome sequence of Lewinella nigricans NBRC 102662.</title>
        <authorList>
            <person name="Wang K."/>
        </authorList>
    </citation>
    <scope>NUCLEOTIDE SEQUENCE [LARGE SCALE GENOMIC DNA]</scope>
    <source>
        <strain evidence="8 9">NBRC 102662</strain>
    </source>
</reference>
<dbReference type="InterPro" id="IPR001789">
    <property type="entry name" value="Sig_transdc_resp-reg_receiver"/>
</dbReference>
<dbReference type="CDD" id="cd06170">
    <property type="entry name" value="LuxR_C_like"/>
    <property type="match status" value="1"/>
</dbReference>